<dbReference type="EMBL" id="EU851877">
    <property type="protein sequence ID" value="ACL11851.1"/>
    <property type="molecule type" value="Genomic_DNA"/>
</dbReference>
<dbReference type="PANTHER" id="PTHR30521">
    <property type="entry name" value="DEFERROCHELATASE/PEROXIDASE"/>
    <property type="match status" value="1"/>
</dbReference>
<dbReference type="InterPro" id="IPR048327">
    <property type="entry name" value="Dyp_perox_N"/>
</dbReference>
<reference evidence="12" key="1">
    <citation type="journal article" date="2009" name="Biochem. J.">
        <title>Characterization of the phenylurea hydrolases A and B: founding members of a novel amidohydrolase subgroup.</title>
        <authorList>
            <person name="Khurana J.L."/>
            <person name="Jackson C.J."/>
            <person name="Scott C."/>
            <person name="Pandey G."/>
            <person name="Horne I."/>
            <person name="Russell R.J."/>
            <person name="Herlt A."/>
            <person name="Easton C.J."/>
            <person name="Oakeshott J.G."/>
        </authorList>
    </citation>
    <scope>NUCLEOTIDE SEQUENCE</scope>
    <source>
        <strain evidence="12">D47</strain>
        <plasmid evidence="12">pHRIM622</plasmid>
    </source>
</reference>
<feature type="domain" description="Dyp-type peroxidase C-terminal" evidence="11">
    <location>
        <begin position="231"/>
        <end position="409"/>
    </location>
</feature>
<evidence type="ECO:0000256" key="2">
    <source>
        <dbReference type="ARBA" id="ARBA00022559"/>
    </source>
</evidence>
<geneLocation type="plasmid" evidence="12">
    <name>pHRIM622</name>
</geneLocation>
<dbReference type="InterPro" id="IPR011008">
    <property type="entry name" value="Dimeric_a/b-barrel"/>
</dbReference>
<keyword evidence="6" id="KW-0560">Oxidoreductase</keyword>
<evidence type="ECO:0000256" key="3">
    <source>
        <dbReference type="ARBA" id="ARBA00022617"/>
    </source>
</evidence>
<dbReference type="PROSITE" id="PS51404">
    <property type="entry name" value="DYP_PEROXIDASE"/>
    <property type="match status" value="1"/>
</dbReference>
<dbReference type="Pfam" id="PF20628">
    <property type="entry name" value="Dyp_perox_C"/>
    <property type="match status" value="1"/>
</dbReference>
<keyword evidence="12" id="KW-0614">Plasmid</keyword>
<dbReference type="PANTHER" id="PTHR30521:SF4">
    <property type="entry name" value="DEFERROCHELATASE"/>
    <property type="match status" value="1"/>
</dbReference>
<dbReference type="SUPFAM" id="SSF54909">
    <property type="entry name" value="Dimeric alpha+beta barrel"/>
    <property type="match status" value="1"/>
</dbReference>
<keyword evidence="7" id="KW-0408">Iron</keyword>
<dbReference type="GO" id="GO:0020037">
    <property type="term" value="F:heme binding"/>
    <property type="evidence" value="ECO:0007669"/>
    <property type="project" value="InterPro"/>
</dbReference>
<comment type="cofactor">
    <cofactor evidence="1">
        <name>heme b</name>
        <dbReference type="ChEBI" id="CHEBI:60344"/>
    </cofactor>
</comment>
<evidence type="ECO:0000256" key="4">
    <source>
        <dbReference type="ARBA" id="ARBA00022723"/>
    </source>
</evidence>
<proteinExistence type="inferred from homology"/>
<keyword evidence="3" id="KW-0349">Heme</keyword>
<evidence type="ECO:0000313" key="12">
    <source>
        <dbReference type="EMBL" id="ACL11851.1"/>
    </source>
</evidence>
<name>B8R4M1_ARTGO</name>
<evidence type="ECO:0000256" key="7">
    <source>
        <dbReference type="ARBA" id="ARBA00023004"/>
    </source>
</evidence>
<feature type="compositionally biased region" description="Polar residues" evidence="9">
    <location>
        <begin position="1"/>
        <end position="11"/>
    </location>
</feature>
<evidence type="ECO:0000256" key="9">
    <source>
        <dbReference type="SAM" id="MobiDB-lite"/>
    </source>
</evidence>
<accession>B8R4M1</accession>
<dbReference type="PROSITE" id="PS51318">
    <property type="entry name" value="TAT"/>
    <property type="match status" value="1"/>
</dbReference>
<organism evidence="12">
    <name type="scientific">Arthrobacter globiformis</name>
    <dbReference type="NCBI Taxonomy" id="1665"/>
    <lineage>
        <taxon>Bacteria</taxon>
        <taxon>Bacillati</taxon>
        <taxon>Actinomycetota</taxon>
        <taxon>Actinomycetes</taxon>
        <taxon>Micrococcales</taxon>
        <taxon>Micrococcaceae</taxon>
        <taxon>Arthrobacter</taxon>
    </lineage>
</organism>
<evidence type="ECO:0000256" key="1">
    <source>
        <dbReference type="ARBA" id="ARBA00001970"/>
    </source>
</evidence>
<keyword evidence="4" id="KW-0479">Metal-binding</keyword>
<dbReference type="InterPro" id="IPR048328">
    <property type="entry name" value="Dyp_perox_C"/>
</dbReference>
<dbReference type="Pfam" id="PF04261">
    <property type="entry name" value="Dyp_perox_N"/>
    <property type="match status" value="1"/>
</dbReference>
<comment type="similarity">
    <text evidence="8">Belongs to the DyP-type peroxidase family.</text>
</comment>
<dbReference type="NCBIfam" id="TIGR01413">
    <property type="entry name" value="Dyp_perox_fam"/>
    <property type="match status" value="1"/>
</dbReference>
<feature type="region of interest" description="Disordered" evidence="9">
    <location>
        <begin position="1"/>
        <end position="21"/>
    </location>
</feature>
<evidence type="ECO:0000256" key="5">
    <source>
        <dbReference type="ARBA" id="ARBA00022729"/>
    </source>
</evidence>
<protein>
    <recommendedName>
        <fullName evidence="13">Dyp-type peroxidase</fullName>
    </recommendedName>
</protein>
<dbReference type="GO" id="GO:0046872">
    <property type="term" value="F:metal ion binding"/>
    <property type="evidence" value="ECO:0007669"/>
    <property type="project" value="UniProtKB-KW"/>
</dbReference>
<keyword evidence="5" id="KW-0732">Signal</keyword>
<feature type="region of interest" description="Disordered" evidence="9">
    <location>
        <begin position="216"/>
        <end position="254"/>
    </location>
</feature>
<feature type="domain" description="Dyp-type peroxidase N-terminal" evidence="10">
    <location>
        <begin position="80"/>
        <end position="219"/>
    </location>
</feature>
<dbReference type="InterPro" id="IPR006311">
    <property type="entry name" value="TAT_signal"/>
</dbReference>
<dbReference type="AlphaFoldDB" id="B8R4M1"/>
<evidence type="ECO:0000259" key="11">
    <source>
        <dbReference type="Pfam" id="PF20628"/>
    </source>
</evidence>
<evidence type="ECO:0000256" key="8">
    <source>
        <dbReference type="ARBA" id="ARBA00025737"/>
    </source>
</evidence>
<evidence type="ECO:0000256" key="6">
    <source>
        <dbReference type="ARBA" id="ARBA00023002"/>
    </source>
</evidence>
<sequence length="423" mass="43269">MTRSGGDTATEPSAAKGGGSAVSRRSLFGLVGAGAVVGITGFASGATVGRLTAPAAPAADGAPSPVADARDSVPFDGIHQAGIATPAQANLVLTAYDLGPGAGRAELAAVLREWTKAARALTAGAPVAADPQISVGDPAALTVTVGVGRALVVRLGVTVPSAFVDLPPFAGDALDPALSDGDVVVQLCADDPLVLAQADRVLTRLAAPHLTPRWQQHGFGSTGARRDGTTGRNLMGQLDGTNNVTTSQSAQDGPVWVNEPAPAWLAGGSYLVVRRIRMLLRDWDALDTSRQARVIGRTKDTGAPLGSRDEAAFVDLEARGADGSLVIPADAHVRHAAPRSAAENMMRRGYSYRGQLASDGEVDQGLLFLSYQNDPTTSFIPVQSRLAAEDALSAFTVTTASAVFAILPGTGDESGWLGAQLLS</sequence>
<dbReference type="GO" id="GO:0004601">
    <property type="term" value="F:peroxidase activity"/>
    <property type="evidence" value="ECO:0007669"/>
    <property type="project" value="UniProtKB-KW"/>
</dbReference>
<feature type="compositionally biased region" description="Polar residues" evidence="9">
    <location>
        <begin position="239"/>
        <end position="251"/>
    </location>
</feature>
<evidence type="ECO:0008006" key="13">
    <source>
        <dbReference type="Google" id="ProtNLM"/>
    </source>
</evidence>
<dbReference type="GO" id="GO:0005829">
    <property type="term" value="C:cytosol"/>
    <property type="evidence" value="ECO:0007669"/>
    <property type="project" value="TreeGrafter"/>
</dbReference>
<evidence type="ECO:0000259" key="10">
    <source>
        <dbReference type="Pfam" id="PF04261"/>
    </source>
</evidence>
<dbReference type="InterPro" id="IPR006314">
    <property type="entry name" value="Dyp_peroxidase"/>
</dbReference>
<keyword evidence="2" id="KW-0575">Peroxidase</keyword>